<evidence type="ECO:0000256" key="1">
    <source>
        <dbReference type="SAM" id="SignalP"/>
    </source>
</evidence>
<comment type="caution">
    <text evidence="2">The sequence shown here is derived from an EMBL/GenBank/DDBJ whole genome shotgun (WGS) entry which is preliminary data.</text>
</comment>
<evidence type="ECO:0000313" key="3">
    <source>
        <dbReference type="Proteomes" id="UP000680865"/>
    </source>
</evidence>
<proteinExistence type="predicted"/>
<keyword evidence="1" id="KW-0732">Signal</keyword>
<protein>
    <recommendedName>
        <fullName evidence="4">Peptidylprolyl isomerase</fullName>
    </recommendedName>
</protein>
<evidence type="ECO:0000313" key="2">
    <source>
        <dbReference type="EMBL" id="GIM79651.1"/>
    </source>
</evidence>
<accession>A0A919SVY8</accession>
<reference evidence="2" key="1">
    <citation type="submission" date="2021-03" db="EMBL/GenBank/DDBJ databases">
        <title>Whole genome shotgun sequence of Actinoplanes consettensis NBRC 14913.</title>
        <authorList>
            <person name="Komaki H."/>
            <person name="Tamura T."/>
        </authorList>
    </citation>
    <scope>NUCLEOTIDE SEQUENCE</scope>
    <source>
        <strain evidence="2">NBRC 14913</strain>
    </source>
</reference>
<feature type="signal peptide" evidence="1">
    <location>
        <begin position="1"/>
        <end position="23"/>
    </location>
</feature>
<gene>
    <name evidence="2" type="ORF">Aco04nite_66650</name>
</gene>
<sequence length="284" mass="31035">MKKLLAGLALVIAALVITGAVLAHRSDVVGSIDGHDVTRDELVFHRDNGRTLADVWTDKTIFVLAQEQGLTDSVDYDDFLDEVERENKRRADAIAKGETVYGVTDFAPEEYYTHRLAELRTGLEKKLGDGPLLVTDAEVRQKFEASKADWSANATTYAYTKLVVPGPAPTTIGDRLADVRIPGAKLSRETYGGAAATTGLSTHDQDLMAVLTKLAPGQISSPVPGTGQTTYYELDGTTVDESAAFATYSQRIRAALVEEKFDRYIQSREQDSHIEVDINPEDVQ</sequence>
<keyword evidence="3" id="KW-1185">Reference proteome</keyword>
<dbReference type="EMBL" id="BOQP01000039">
    <property type="protein sequence ID" value="GIM79651.1"/>
    <property type="molecule type" value="Genomic_DNA"/>
</dbReference>
<evidence type="ECO:0008006" key="4">
    <source>
        <dbReference type="Google" id="ProtNLM"/>
    </source>
</evidence>
<feature type="chain" id="PRO_5039087869" description="Peptidylprolyl isomerase" evidence="1">
    <location>
        <begin position="24"/>
        <end position="284"/>
    </location>
</feature>
<name>A0A919SVY8_9ACTN</name>
<dbReference type="AlphaFoldDB" id="A0A919SVY8"/>
<organism evidence="2 3">
    <name type="scientific">Winogradskya consettensis</name>
    <dbReference type="NCBI Taxonomy" id="113560"/>
    <lineage>
        <taxon>Bacteria</taxon>
        <taxon>Bacillati</taxon>
        <taxon>Actinomycetota</taxon>
        <taxon>Actinomycetes</taxon>
        <taxon>Micromonosporales</taxon>
        <taxon>Micromonosporaceae</taxon>
        <taxon>Winogradskya</taxon>
    </lineage>
</organism>
<dbReference type="Proteomes" id="UP000680865">
    <property type="component" value="Unassembled WGS sequence"/>
</dbReference>
<dbReference type="RefSeq" id="WP_213001160.1">
    <property type="nucleotide sequence ID" value="NZ_BAAATW010000001.1"/>
</dbReference>